<accession>Q1YSF4</accession>
<comment type="caution">
    <text evidence="1">The sequence shown here is derived from an EMBL/GenBank/DDBJ whole genome shotgun (WGS) entry which is preliminary data.</text>
</comment>
<dbReference type="eggNOG" id="COG3734">
    <property type="taxonomic scope" value="Bacteria"/>
</dbReference>
<dbReference type="Gene3D" id="3.30.420.300">
    <property type="entry name" value="2-keto-3-deoxy-galactonokinase, substrate binding domain"/>
    <property type="match status" value="1"/>
</dbReference>
<sequence length="335" mass="35954">MTESLFIAGDWGTTHLRLYLFQHHPGQPLTILASQMGPGVAQLKSQVESNFEQVFFDLAGHWLDKHGPMPVILSGMVGSNIGWHAAPYIDCPASGKQIVAGRTAFNARGIEFSIISGLRTTNPLGTPDLMRGEELQLLGWMGAVDGPENTHKSAQLVVLPGTHNKWALVRGGKIETFVTALTGELYSLLQNHSVLIANAESADFSDDIFMQGVKLATTLESGQLLQALFATRSRQVLGELSELHASSYLSGLLIGSDVVGSLALMEKKIVGKQIVGKQIAAISSIVLIGDSALSRCYQLALESVGIKAELRDATEIAVSGYEAIYRALYPSPNLS</sequence>
<protein>
    <recommendedName>
        <fullName evidence="3">2-dehydro-3-deoxygalactonokinase</fullName>
    </recommendedName>
</protein>
<dbReference type="EMBL" id="AAPI01000003">
    <property type="protein sequence ID" value="EAS47252.1"/>
    <property type="molecule type" value="Genomic_DNA"/>
</dbReference>
<gene>
    <name evidence="1" type="ORF">GB2207_11563</name>
</gene>
<dbReference type="InterPro" id="IPR042258">
    <property type="entry name" value="DGOK_N"/>
</dbReference>
<dbReference type="InterPro" id="IPR042257">
    <property type="entry name" value="DGOK_C"/>
</dbReference>
<keyword evidence="2" id="KW-1185">Reference proteome</keyword>
<dbReference type="InterPro" id="IPR007729">
    <property type="entry name" value="DGOK"/>
</dbReference>
<proteinExistence type="predicted"/>
<dbReference type="Gene3D" id="3.30.420.310">
    <property type="entry name" value="2-keto-3-deoxy-galactonokinase, C-terminal domain"/>
    <property type="match status" value="1"/>
</dbReference>
<dbReference type="AlphaFoldDB" id="Q1YSF4"/>
<dbReference type="Pfam" id="PF05035">
    <property type="entry name" value="DGOK"/>
    <property type="match status" value="1"/>
</dbReference>
<dbReference type="HOGENOM" id="CLU_058005_2_0_6"/>
<organism evidence="1 2">
    <name type="scientific">gamma proteobacterium HTCC2207</name>
    <dbReference type="NCBI Taxonomy" id="314287"/>
    <lineage>
        <taxon>Bacteria</taxon>
        <taxon>Pseudomonadati</taxon>
        <taxon>Pseudomonadota</taxon>
        <taxon>Gammaproteobacteria</taxon>
        <taxon>Cellvibrionales</taxon>
        <taxon>Porticoccaceae</taxon>
        <taxon>SAR92 clade</taxon>
    </lineage>
</organism>
<dbReference type="GO" id="GO:0034194">
    <property type="term" value="P:D-galactonate catabolic process"/>
    <property type="evidence" value="ECO:0007669"/>
    <property type="project" value="InterPro"/>
</dbReference>
<name>Q1YSF4_9GAMM</name>
<evidence type="ECO:0000313" key="1">
    <source>
        <dbReference type="EMBL" id="EAS47252.1"/>
    </source>
</evidence>
<evidence type="ECO:0008006" key="3">
    <source>
        <dbReference type="Google" id="ProtNLM"/>
    </source>
</evidence>
<dbReference type="OrthoDB" id="256574at2"/>
<reference evidence="1 2" key="1">
    <citation type="submission" date="2006-03" db="EMBL/GenBank/DDBJ databases">
        <authorList>
            <person name="Giovannoni S.J."/>
            <person name="Cho J.-C."/>
            <person name="Ferriera S."/>
            <person name="Johnson J."/>
            <person name="Kravitz S."/>
            <person name="Halpern A."/>
            <person name="Remington K."/>
            <person name="Beeson K."/>
            <person name="Tran B."/>
            <person name="Rogers Y.-H."/>
            <person name="Friedman R."/>
            <person name="Venter J.C."/>
        </authorList>
    </citation>
    <scope>NUCLEOTIDE SEQUENCE [LARGE SCALE GENOMIC DNA]</scope>
    <source>
        <strain evidence="1 2">HTCC2207</strain>
    </source>
</reference>
<dbReference type="Proteomes" id="UP000005555">
    <property type="component" value="Unassembled WGS sequence"/>
</dbReference>
<dbReference type="STRING" id="314287.GB2207_11563"/>
<dbReference type="GO" id="GO:0008671">
    <property type="term" value="F:2-dehydro-3-deoxygalactonokinase activity"/>
    <property type="evidence" value="ECO:0007669"/>
    <property type="project" value="InterPro"/>
</dbReference>
<evidence type="ECO:0000313" key="2">
    <source>
        <dbReference type="Proteomes" id="UP000005555"/>
    </source>
</evidence>